<dbReference type="SUPFAM" id="SSF53474">
    <property type="entry name" value="alpha/beta-Hydrolases"/>
    <property type="match status" value="1"/>
</dbReference>
<gene>
    <name evidence="3" type="ORF">SAMN05720606_11180</name>
</gene>
<evidence type="ECO:0000259" key="2">
    <source>
        <dbReference type="Pfam" id="PF12146"/>
    </source>
</evidence>
<dbReference type="PANTHER" id="PTHR11614">
    <property type="entry name" value="PHOSPHOLIPASE-RELATED"/>
    <property type="match status" value="1"/>
</dbReference>
<keyword evidence="3" id="KW-0378">Hydrolase</keyword>
<dbReference type="GO" id="GO:0016787">
    <property type="term" value="F:hydrolase activity"/>
    <property type="evidence" value="ECO:0007669"/>
    <property type="project" value="UniProtKB-KW"/>
</dbReference>
<sequence length="366" mass="42198">MNGKSASGNLEADEELQKYIKKKMTTTKKKKKKKKKEKKRIRRENVSLRGDYVSTTNHFKFKSDEGTRIHVYNWLPASDTQVKGVVQICHGMAETAARYERFALELNRNGYIVYIHDQRGHGKTAEVVENLGHLADRDGFEWMVHDLYKLTGIIKKKYPELPLFLMGHSMGSFVTQRYLMLYGEELDGVILSGSTLHVRFILHAAALLTKEEIRRRGRRVPSHRMNKLSFGSYNDAFKPVRTEFDWLSRDAEEVDKYIRDPFCGTVFTAGFFADFFTGLKKLGIKNNLNLVRKDLPIHIFAGDKDPVGSFGKGIIRLYNAYKQQGIDNVTYKLYPGGRHEMLNETNRDEVTADIVSWLDERMSNKV</sequence>
<protein>
    <submittedName>
        <fullName evidence="3">Lysophospholipase, alpha-beta hydrolase superfamily</fullName>
    </submittedName>
</protein>
<organism evidence="3 4">
    <name type="scientific">Paenibacillus polysaccharolyticus</name>
    <dbReference type="NCBI Taxonomy" id="582692"/>
    <lineage>
        <taxon>Bacteria</taxon>
        <taxon>Bacillati</taxon>
        <taxon>Bacillota</taxon>
        <taxon>Bacilli</taxon>
        <taxon>Bacillales</taxon>
        <taxon>Paenibacillaceae</taxon>
        <taxon>Paenibacillus</taxon>
    </lineage>
</organism>
<evidence type="ECO:0000313" key="3">
    <source>
        <dbReference type="EMBL" id="SCY88085.1"/>
    </source>
</evidence>
<evidence type="ECO:0000313" key="4">
    <source>
        <dbReference type="Proteomes" id="UP000198538"/>
    </source>
</evidence>
<dbReference type="InterPro" id="IPR022742">
    <property type="entry name" value="Hydrolase_4"/>
</dbReference>
<dbReference type="InterPro" id="IPR051044">
    <property type="entry name" value="MAG_DAG_Lipase"/>
</dbReference>
<dbReference type="InterPro" id="IPR029058">
    <property type="entry name" value="AB_hydrolase_fold"/>
</dbReference>
<feature type="domain" description="Serine aminopeptidase S33" evidence="2">
    <location>
        <begin position="81"/>
        <end position="346"/>
    </location>
</feature>
<dbReference type="Proteomes" id="UP000198538">
    <property type="component" value="Unassembled WGS sequence"/>
</dbReference>
<keyword evidence="4" id="KW-1185">Reference proteome</keyword>
<dbReference type="STRING" id="582692.SAMN05720606_11180"/>
<evidence type="ECO:0000256" key="1">
    <source>
        <dbReference type="SAM" id="MobiDB-lite"/>
    </source>
</evidence>
<reference evidence="4" key="1">
    <citation type="submission" date="2016-10" db="EMBL/GenBank/DDBJ databases">
        <authorList>
            <person name="Varghese N."/>
            <person name="Submissions S."/>
        </authorList>
    </citation>
    <scope>NUCLEOTIDE SEQUENCE [LARGE SCALE GENOMIC DNA]</scope>
    <source>
        <strain evidence="4">BL9</strain>
    </source>
</reference>
<dbReference type="EMBL" id="FMVM01000011">
    <property type="protein sequence ID" value="SCY88085.1"/>
    <property type="molecule type" value="Genomic_DNA"/>
</dbReference>
<dbReference type="Pfam" id="PF12146">
    <property type="entry name" value="Hydrolase_4"/>
    <property type="match status" value="1"/>
</dbReference>
<name>A0A1G5JIA5_9BACL</name>
<proteinExistence type="predicted"/>
<dbReference type="RefSeq" id="WP_244159341.1">
    <property type="nucleotide sequence ID" value="NZ_FMVM01000011.1"/>
</dbReference>
<dbReference type="AlphaFoldDB" id="A0A1G5JIA5"/>
<dbReference type="Gene3D" id="3.40.50.1820">
    <property type="entry name" value="alpha/beta hydrolase"/>
    <property type="match status" value="1"/>
</dbReference>
<accession>A0A1G5JIA5</accession>
<feature type="region of interest" description="Disordered" evidence="1">
    <location>
        <begin position="21"/>
        <end position="42"/>
    </location>
</feature>